<feature type="transmembrane region" description="Helical" evidence="1">
    <location>
        <begin position="80"/>
        <end position="102"/>
    </location>
</feature>
<keyword evidence="1" id="KW-0812">Transmembrane</keyword>
<dbReference type="GeneID" id="97994762"/>
<dbReference type="EMBL" id="QQRQ01000003">
    <property type="protein sequence ID" value="RFT07347.1"/>
    <property type="molecule type" value="Genomic_DNA"/>
</dbReference>
<evidence type="ECO:0000313" key="3">
    <source>
        <dbReference type="Proteomes" id="UP000260649"/>
    </source>
</evidence>
<accession>A0A3E2B5P9</accession>
<protein>
    <submittedName>
        <fullName evidence="2">Uncharacterized protein</fullName>
    </submittedName>
</protein>
<keyword evidence="1" id="KW-1133">Transmembrane helix</keyword>
<comment type="caution">
    <text evidence="2">The sequence shown here is derived from an EMBL/GenBank/DDBJ whole genome shotgun (WGS) entry which is preliminary data.</text>
</comment>
<proteinExistence type="predicted"/>
<keyword evidence="3" id="KW-1185">Reference proteome</keyword>
<keyword evidence="1" id="KW-0472">Membrane</keyword>
<organism evidence="2 3">
    <name type="scientific">Evtepia gabavorous</name>
    <dbReference type="NCBI Taxonomy" id="2211183"/>
    <lineage>
        <taxon>Bacteria</taxon>
        <taxon>Bacillati</taxon>
        <taxon>Bacillota</taxon>
        <taxon>Clostridia</taxon>
        <taxon>Eubacteriales</taxon>
        <taxon>Evtepia</taxon>
    </lineage>
</organism>
<feature type="transmembrane region" description="Helical" evidence="1">
    <location>
        <begin position="6"/>
        <end position="31"/>
    </location>
</feature>
<sequence>MEMLGAIVLVFALQKIAALLSIPVILGMIWVKGKASRMDGEAWEQYFRQVSNRQYVVFLLVSYGIPLLLLSALGYCLYDFLSLTDPLILASLTFLFGIFHMIRKLDDHKRELWEKLRKLG</sequence>
<dbReference type="RefSeq" id="WP_117141779.1">
    <property type="nucleotide sequence ID" value="NZ_CAKXKJ010000002.1"/>
</dbReference>
<dbReference type="AlphaFoldDB" id="A0A3E2B5P9"/>
<evidence type="ECO:0000256" key="1">
    <source>
        <dbReference type="SAM" id="Phobius"/>
    </source>
</evidence>
<dbReference type="Proteomes" id="UP000260649">
    <property type="component" value="Unassembled WGS sequence"/>
</dbReference>
<gene>
    <name evidence="2" type="ORF">DV520_03265</name>
</gene>
<reference evidence="2 3" key="1">
    <citation type="submission" date="2018-07" db="EMBL/GenBank/DDBJ databases">
        <title>GABA Modulating Bacteria of the Human Gut Microbiota.</title>
        <authorList>
            <person name="Strandwitz P."/>
            <person name="Kim K.H."/>
            <person name="Terekhova D."/>
            <person name="Liu J.K."/>
            <person name="Sharma A."/>
            <person name="Levering J."/>
            <person name="Mcdonald D."/>
            <person name="Dietrich D."/>
            <person name="Ramadhar T.R."/>
            <person name="Lekbua A."/>
            <person name="Mroue N."/>
            <person name="Liston C."/>
            <person name="Stewart E.J."/>
            <person name="Dubin M.J."/>
            <person name="Zengler K."/>
            <person name="Knight R."/>
            <person name="Gilbert J.A."/>
            <person name="Clardy J."/>
            <person name="Lewis K."/>
        </authorList>
    </citation>
    <scope>NUCLEOTIDE SEQUENCE [LARGE SCALE GENOMIC DNA]</scope>
    <source>
        <strain evidence="2 3">KLE1738</strain>
    </source>
</reference>
<dbReference type="OrthoDB" id="2087952at2"/>
<feature type="transmembrane region" description="Helical" evidence="1">
    <location>
        <begin position="55"/>
        <end position="74"/>
    </location>
</feature>
<name>A0A3E2B5P9_9FIRM</name>
<evidence type="ECO:0000313" key="2">
    <source>
        <dbReference type="EMBL" id="RFT07347.1"/>
    </source>
</evidence>